<proteinExistence type="predicted"/>
<reference evidence="1" key="1">
    <citation type="submission" date="2022-10" db="EMBL/GenBank/DDBJ databases">
        <title>Complete Genome of Trichothecium roseum strain YXFP-22015, a Plant Pathogen Isolated from Citrus.</title>
        <authorList>
            <person name="Wang Y."/>
            <person name="Zhu L."/>
        </authorList>
    </citation>
    <scope>NUCLEOTIDE SEQUENCE</scope>
    <source>
        <strain evidence="1">YXFP-22015</strain>
    </source>
</reference>
<comment type="caution">
    <text evidence="1">The sequence shown here is derived from an EMBL/GenBank/DDBJ whole genome shotgun (WGS) entry which is preliminary data.</text>
</comment>
<keyword evidence="2" id="KW-1185">Reference proteome</keyword>
<protein>
    <submittedName>
        <fullName evidence="1">Uncharacterized protein</fullName>
    </submittedName>
</protein>
<sequence length="241" mass="27288">MAATTTVKLPPQYHLRPGRRSDLAPATHIYQAAFDPDMLPDILFPSRHEHPQDFLAFLSRLFDDRYWSPQWILTVICGSSGSSDGGGNDAPVGFTWWKRPLSELSIWERWLSPYAILSAFVRRYHKIRNWLLPIPTQDKRCTAVFERVCAQVFPTILVTPRRKEAWYLSTLAVDPKLHGLGLGSALLRDGLAKVEKRGLAAWLIGVVGTDKYYSRFGFGRVGAVNVGELSHWDGGFVMFKE</sequence>
<dbReference type="EMBL" id="CM047943">
    <property type="protein sequence ID" value="KAI9900365.1"/>
    <property type="molecule type" value="Genomic_DNA"/>
</dbReference>
<evidence type="ECO:0000313" key="1">
    <source>
        <dbReference type="EMBL" id="KAI9900365.1"/>
    </source>
</evidence>
<accession>A0ACC0V363</accession>
<gene>
    <name evidence="1" type="ORF">N3K66_004627</name>
</gene>
<organism evidence="1 2">
    <name type="scientific">Trichothecium roseum</name>
    <dbReference type="NCBI Taxonomy" id="47278"/>
    <lineage>
        <taxon>Eukaryota</taxon>
        <taxon>Fungi</taxon>
        <taxon>Dikarya</taxon>
        <taxon>Ascomycota</taxon>
        <taxon>Pezizomycotina</taxon>
        <taxon>Sordariomycetes</taxon>
        <taxon>Hypocreomycetidae</taxon>
        <taxon>Hypocreales</taxon>
        <taxon>Hypocreales incertae sedis</taxon>
        <taxon>Trichothecium</taxon>
    </lineage>
</organism>
<dbReference type="Proteomes" id="UP001163324">
    <property type="component" value="Chromosome 4"/>
</dbReference>
<evidence type="ECO:0000313" key="2">
    <source>
        <dbReference type="Proteomes" id="UP001163324"/>
    </source>
</evidence>
<name>A0ACC0V363_9HYPO</name>